<comment type="caution">
    <text evidence="2">The sequence shown here is derived from an EMBL/GenBank/DDBJ whole genome shotgun (WGS) entry which is preliminary data.</text>
</comment>
<organism evidence="2 3">
    <name type="scientific">Halobium palmae</name>
    <dbReference type="NCBI Taxonomy" id="1776492"/>
    <lineage>
        <taxon>Archaea</taxon>
        <taxon>Methanobacteriati</taxon>
        <taxon>Methanobacteriota</taxon>
        <taxon>Stenosarchaea group</taxon>
        <taxon>Halobacteria</taxon>
        <taxon>Halobacteriales</taxon>
        <taxon>Haloferacaceae</taxon>
        <taxon>Halobium</taxon>
    </lineage>
</organism>
<reference evidence="2 3" key="1">
    <citation type="journal article" date="2019" name="Int. J. Syst. Evol. Microbiol.">
        <title>The Global Catalogue of Microorganisms (GCM) 10K type strain sequencing project: providing services to taxonomists for standard genome sequencing and annotation.</title>
        <authorList>
            <consortium name="The Broad Institute Genomics Platform"/>
            <consortium name="The Broad Institute Genome Sequencing Center for Infectious Disease"/>
            <person name="Wu L."/>
            <person name="Ma J."/>
        </authorList>
    </citation>
    <scope>NUCLEOTIDE SEQUENCE [LARGE SCALE GENOMIC DNA]</scope>
    <source>
        <strain evidence="2 3">NBRC 111368</strain>
    </source>
</reference>
<evidence type="ECO:0000313" key="2">
    <source>
        <dbReference type="EMBL" id="MFC6726450.1"/>
    </source>
</evidence>
<keyword evidence="3" id="KW-1185">Reference proteome</keyword>
<feature type="region of interest" description="Disordered" evidence="1">
    <location>
        <begin position="1"/>
        <end position="26"/>
    </location>
</feature>
<dbReference type="AlphaFoldDB" id="A0ABD5S4F1"/>
<feature type="compositionally biased region" description="Basic and acidic residues" evidence="1">
    <location>
        <begin position="1"/>
        <end position="12"/>
    </location>
</feature>
<evidence type="ECO:0000256" key="1">
    <source>
        <dbReference type="SAM" id="MobiDB-lite"/>
    </source>
</evidence>
<gene>
    <name evidence="2" type="ORF">ACFQE1_19190</name>
</gene>
<sequence>MDRLTAARDAVENARSATSGGTQDHLDTILDELEVLDPRAESERAEESESFEGFDQDDLDHVQELEEKLSALLAENALDATAREHLNEAATALRRHRQAVN</sequence>
<evidence type="ECO:0000313" key="3">
    <source>
        <dbReference type="Proteomes" id="UP001596328"/>
    </source>
</evidence>
<proteinExistence type="predicted"/>
<dbReference type="EMBL" id="JBHSWU010001123">
    <property type="protein sequence ID" value="MFC6726450.1"/>
    <property type="molecule type" value="Genomic_DNA"/>
</dbReference>
<accession>A0ABD5S4F1</accession>
<protein>
    <submittedName>
        <fullName evidence="2">Uncharacterized protein</fullName>
    </submittedName>
</protein>
<name>A0ABD5S4F1_9EURY</name>
<dbReference type="Proteomes" id="UP001596328">
    <property type="component" value="Unassembled WGS sequence"/>
</dbReference>